<reference evidence="1 2" key="1">
    <citation type="submission" date="2019-11" db="EMBL/GenBank/DDBJ databases">
        <title>Whole genome sequencing identifies a novel species of the genus Arsenicicoccus isolated from human blood.</title>
        <authorList>
            <person name="Jeong J.H."/>
            <person name="Kweon O.J."/>
            <person name="Kim H.R."/>
            <person name="Kim T.-H."/>
            <person name="Ha S.-M."/>
            <person name="Lee M.-K."/>
        </authorList>
    </citation>
    <scope>NUCLEOTIDE SEQUENCE [LARGE SCALE GENOMIC DNA]</scope>
    <source>
        <strain evidence="1 2">MKL-02</strain>
    </source>
</reference>
<dbReference type="SUPFAM" id="SSF55961">
    <property type="entry name" value="Bet v1-like"/>
    <property type="match status" value="1"/>
</dbReference>
<protein>
    <recommendedName>
        <fullName evidence="3">SRPBCC family protein</fullName>
    </recommendedName>
</protein>
<organism evidence="1 2">
    <name type="scientific">Arsenicicoccus cauae</name>
    <dbReference type="NCBI Taxonomy" id="2663847"/>
    <lineage>
        <taxon>Bacteria</taxon>
        <taxon>Bacillati</taxon>
        <taxon>Actinomycetota</taxon>
        <taxon>Actinomycetes</taxon>
        <taxon>Micrococcales</taxon>
        <taxon>Intrasporangiaceae</taxon>
        <taxon>Arsenicicoccus</taxon>
    </lineage>
</organism>
<dbReference type="InterPro" id="IPR023393">
    <property type="entry name" value="START-like_dom_sf"/>
</dbReference>
<evidence type="ECO:0000313" key="2">
    <source>
        <dbReference type="Proteomes" id="UP000431092"/>
    </source>
</evidence>
<evidence type="ECO:0000313" key="1">
    <source>
        <dbReference type="EMBL" id="MTB72344.1"/>
    </source>
</evidence>
<comment type="caution">
    <text evidence="1">The sequence shown here is derived from an EMBL/GenBank/DDBJ whole genome shotgun (WGS) entry which is preliminary data.</text>
</comment>
<dbReference type="AlphaFoldDB" id="A0A6I3I850"/>
<dbReference type="RefSeq" id="WP_050347197.1">
    <property type="nucleotide sequence ID" value="NZ_CP171001.1"/>
</dbReference>
<accession>A0A6I3I850</accession>
<proteinExistence type="predicted"/>
<sequence>MHLHHEAVLDAQLPDVWARATDCRVVAASFPGGTITEATHESFTGEVAVRVGLLTLTFAGAGRYEERDEAAHRAVICASGRQRWGPGRADIRMCLQLQEVAPGTTRAVLDTELSVNGTSLPLAGPLGARIAAPLVQSFLRRLACVEEH</sequence>
<evidence type="ECO:0008006" key="3">
    <source>
        <dbReference type="Google" id="ProtNLM"/>
    </source>
</evidence>
<dbReference type="Gene3D" id="3.30.530.20">
    <property type="match status" value="1"/>
</dbReference>
<keyword evidence="2" id="KW-1185">Reference proteome</keyword>
<dbReference type="Proteomes" id="UP000431092">
    <property type="component" value="Unassembled WGS sequence"/>
</dbReference>
<dbReference type="EMBL" id="WLVL01000038">
    <property type="protein sequence ID" value="MTB72344.1"/>
    <property type="molecule type" value="Genomic_DNA"/>
</dbReference>
<gene>
    <name evidence="1" type="ORF">GGG17_10245</name>
</gene>
<name>A0A6I3I850_9MICO</name>